<gene>
    <name evidence="1" type="ORF">I5677_13630</name>
</gene>
<evidence type="ECO:0000313" key="2">
    <source>
        <dbReference type="Proteomes" id="UP000623269"/>
    </source>
</evidence>
<organism evidence="1 2">
    <name type="scientific">Mobilitalea sibirica</name>
    <dbReference type="NCBI Taxonomy" id="1462919"/>
    <lineage>
        <taxon>Bacteria</taxon>
        <taxon>Bacillati</taxon>
        <taxon>Bacillota</taxon>
        <taxon>Clostridia</taxon>
        <taxon>Lachnospirales</taxon>
        <taxon>Lachnospiraceae</taxon>
        <taxon>Mobilitalea</taxon>
    </lineage>
</organism>
<sequence>MNLSKPYWMDILNMQQTLNIERYVNPDDIAVPIGYQIEVFAQGIDTPIGIDFTERGDLLIADSGILSGNPKVLLLSNGQFSTLAEGFNVPITGITYRNGSIYVAHRGVISIVQLDGSIQNIIYGLPSQGDFSNNKVSFGPDEKMYFGQGTATNSGVVGLDNEWVFEHHFFSDRPGSYVMLNGQNFETQNMLIPVGTDIAYTGAFSAYAVANLQRFELIKRAIRASGSILRANPDGTELEQVTWGFRNPFNIQFDTFGRGFISNQGYDNRGSRPITNAPDELHILIPETWYGWPDYSAGELVTLPKYAPANGPDPELLFTNHPSVPPRPFAVFPPNSNIMGFDFNINSSFGELGDIYIATFGIVRSNLPEVITTRPGVGHSIIKVDMDNGQLFTFVYNKSGLAATREEGGLGRPTDVKFGPDGEMYISDFSMTTEEDFYSYYPNTGVIWRVSRI</sequence>
<proteinExistence type="predicted"/>
<name>A0A8J7H3W6_9FIRM</name>
<dbReference type="PANTHER" id="PTHR33546:SF1">
    <property type="entry name" value="LARGE, MULTIFUNCTIONAL SECRETED PROTEIN"/>
    <property type="match status" value="1"/>
</dbReference>
<dbReference type="EMBL" id="JAEAGR010000015">
    <property type="protein sequence ID" value="MBH1941938.1"/>
    <property type="molecule type" value="Genomic_DNA"/>
</dbReference>
<reference evidence="1" key="1">
    <citation type="submission" date="2020-12" db="EMBL/GenBank/DDBJ databases">
        <title>M. sibirica DSM 26468T genome.</title>
        <authorList>
            <person name="Thieme N."/>
            <person name="Rettenmaier R."/>
            <person name="Zverlov V."/>
            <person name="Liebl W."/>
        </authorList>
    </citation>
    <scope>NUCLEOTIDE SEQUENCE</scope>
    <source>
        <strain evidence="1">DSM 26468</strain>
    </source>
</reference>
<dbReference type="Gene3D" id="2.120.10.30">
    <property type="entry name" value="TolB, C-terminal domain"/>
    <property type="match status" value="1"/>
</dbReference>
<evidence type="ECO:0008006" key="3">
    <source>
        <dbReference type="Google" id="ProtNLM"/>
    </source>
</evidence>
<accession>A0A8J7H3W6</accession>
<protein>
    <recommendedName>
        <fullName evidence="3">Glucose/Sorbosone dehydrogenase domain-containing protein</fullName>
    </recommendedName>
</protein>
<dbReference type="RefSeq" id="WP_197662182.1">
    <property type="nucleotide sequence ID" value="NZ_JAEAGR010000015.1"/>
</dbReference>
<evidence type="ECO:0000313" key="1">
    <source>
        <dbReference type="EMBL" id="MBH1941938.1"/>
    </source>
</evidence>
<dbReference type="PANTHER" id="PTHR33546">
    <property type="entry name" value="LARGE, MULTIFUNCTIONAL SECRETED PROTEIN-RELATED"/>
    <property type="match status" value="1"/>
</dbReference>
<keyword evidence="2" id="KW-1185">Reference proteome</keyword>
<dbReference type="InterPro" id="IPR011041">
    <property type="entry name" value="Quinoprot_gluc/sorb_DH_b-prop"/>
</dbReference>
<comment type="caution">
    <text evidence="1">The sequence shown here is derived from an EMBL/GenBank/DDBJ whole genome shotgun (WGS) entry which is preliminary data.</text>
</comment>
<dbReference type="AlphaFoldDB" id="A0A8J7H3W6"/>
<dbReference type="InterPro" id="IPR011042">
    <property type="entry name" value="6-blade_b-propeller_TolB-like"/>
</dbReference>
<dbReference type="Proteomes" id="UP000623269">
    <property type="component" value="Unassembled WGS sequence"/>
</dbReference>
<dbReference type="SUPFAM" id="SSF50952">
    <property type="entry name" value="Soluble quinoprotein glucose dehydrogenase"/>
    <property type="match status" value="1"/>
</dbReference>